<proteinExistence type="inferred from homology"/>
<dbReference type="InterPro" id="IPR029016">
    <property type="entry name" value="GAF-like_dom_sf"/>
</dbReference>
<dbReference type="GO" id="GO:0033745">
    <property type="term" value="F:L-methionine-(R)-S-oxide reductase activity"/>
    <property type="evidence" value="ECO:0007669"/>
    <property type="project" value="TreeGrafter"/>
</dbReference>
<evidence type="ECO:0000313" key="4">
    <source>
        <dbReference type="Proteomes" id="UP001165063"/>
    </source>
</evidence>
<comment type="caution">
    <text evidence="3">The sequence shown here is derived from an EMBL/GenBank/DDBJ whole genome shotgun (WGS) entry which is preliminary data.</text>
</comment>
<sequence>MGNSEIKHHADYVNFTATTTKQESLELLLESYKALSDSQDNWVCNLANCSSLLWHTYNNPSSSSSSEGQVNWSGFYVIDPQNPKQLILGPFMGKVACQQIQIGKGVCGTAALKKETQLVKDVEKFPGHIACDGETKSEIVVPILSVGDDGEKVLRGVLDIDCLKLEGFDETDQKFLEELCRLIGSSCKWN</sequence>
<protein>
    <submittedName>
        <fullName evidence="3">Unnamed protein product</fullName>
    </submittedName>
</protein>
<comment type="similarity">
    <text evidence="1">Belongs to the free Met sulfoxide reductase family.</text>
</comment>
<dbReference type="EMBL" id="BSXU01000159">
    <property type="protein sequence ID" value="GMG19588.1"/>
    <property type="molecule type" value="Genomic_DNA"/>
</dbReference>
<dbReference type="OrthoDB" id="15735at2759"/>
<reference evidence="3" key="1">
    <citation type="submission" date="2023-04" db="EMBL/GenBank/DDBJ databases">
        <title>Ambrosiozyma monospora NBRC 1965.</title>
        <authorList>
            <person name="Ichikawa N."/>
            <person name="Sato H."/>
            <person name="Tonouchi N."/>
        </authorList>
    </citation>
    <scope>NUCLEOTIDE SEQUENCE</scope>
    <source>
        <strain evidence="3">NBRC 1965</strain>
    </source>
</reference>
<organism evidence="3 4">
    <name type="scientific">Ambrosiozyma monospora</name>
    <name type="common">Yeast</name>
    <name type="synonym">Endomycopsis monosporus</name>
    <dbReference type="NCBI Taxonomy" id="43982"/>
    <lineage>
        <taxon>Eukaryota</taxon>
        <taxon>Fungi</taxon>
        <taxon>Dikarya</taxon>
        <taxon>Ascomycota</taxon>
        <taxon>Saccharomycotina</taxon>
        <taxon>Pichiomycetes</taxon>
        <taxon>Pichiales</taxon>
        <taxon>Pichiaceae</taxon>
        <taxon>Ambrosiozyma</taxon>
    </lineage>
</organism>
<dbReference type="InterPro" id="IPR051330">
    <property type="entry name" value="Phosphatase_reg/MetRdx"/>
</dbReference>
<keyword evidence="4" id="KW-1185">Reference proteome</keyword>
<dbReference type="Gene3D" id="3.30.450.40">
    <property type="match status" value="1"/>
</dbReference>
<dbReference type="AlphaFoldDB" id="A0A9W6YRS6"/>
<dbReference type="FunFam" id="3.30.450.40:FF:000008">
    <property type="entry name" value="GAF domain-containing proteins"/>
    <property type="match status" value="1"/>
</dbReference>
<dbReference type="PROSITE" id="PS01320">
    <property type="entry name" value="UPF0067"/>
    <property type="match status" value="1"/>
</dbReference>
<name>A0A9W6YRS6_AMBMO</name>
<dbReference type="SUPFAM" id="SSF55781">
    <property type="entry name" value="GAF domain-like"/>
    <property type="match status" value="1"/>
</dbReference>
<feature type="domain" description="GAF" evidence="2">
    <location>
        <begin position="75"/>
        <end position="184"/>
    </location>
</feature>
<dbReference type="Pfam" id="PF13185">
    <property type="entry name" value="GAF_2"/>
    <property type="match status" value="1"/>
</dbReference>
<accession>A0A9W6YRS6</accession>
<dbReference type="Proteomes" id="UP001165063">
    <property type="component" value="Unassembled WGS sequence"/>
</dbReference>
<evidence type="ECO:0000259" key="2">
    <source>
        <dbReference type="Pfam" id="PF13185"/>
    </source>
</evidence>
<gene>
    <name evidence="3" type="ORF">Amon01_000058100</name>
</gene>
<dbReference type="PANTHER" id="PTHR21021">
    <property type="entry name" value="GAF/PUTATIVE CYTOSKELETAL PROTEIN"/>
    <property type="match status" value="1"/>
</dbReference>
<evidence type="ECO:0000313" key="3">
    <source>
        <dbReference type="EMBL" id="GMG19588.1"/>
    </source>
</evidence>
<dbReference type="InterPro" id="IPR000614">
    <property type="entry name" value="FRMsr_CS"/>
</dbReference>
<dbReference type="InterPro" id="IPR003018">
    <property type="entry name" value="GAF"/>
</dbReference>
<dbReference type="GO" id="GO:0005829">
    <property type="term" value="C:cytosol"/>
    <property type="evidence" value="ECO:0007669"/>
    <property type="project" value="TreeGrafter"/>
</dbReference>
<dbReference type="PANTHER" id="PTHR21021:SF15">
    <property type="entry name" value="FREE METHIONINE-R-SULFOXIDE REDUCTASE"/>
    <property type="match status" value="1"/>
</dbReference>
<evidence type="ECO:0000256" key="1">
    <source>
        <dbReference type="ARBA" id="ARBA00038454"/>
    </source>
</evidence>